<evidence type="ECO:0008006" key="5">
    <source>
        <dbReference type="Google" id="ProtNLM"/>
    </source>
</evidence>
<comment type="similarity">
    <text evidence="1">Belongs to the peptidase S8 family.</text>
</comment>
<keyword evidence="4" id="KW-1185">Reference proteome</keyword>
<keyword evidence="2" id="KW-0732">Signal</keyword>
<dbReference type="SMR" id="A0A2G2ZNL5"/>
<proteinExistence type="inferred from homology"/>
<dbReference type="Proteomes" id="UP000222542">
    <property type="component" value="Unassembled WGS sequence"/>
</dbReference>
<dbReference type="GO" id="GO:0004252">
    <property type="term" value="F:serine-type endopeptidase activity"/>
    <property type="evidence" value="ECO:0007669"/>
    <property type="project" value="InterPro"/>
</dbReference>
<reference evidence="3 4" key="1">
    <citation type="journal article" date="2014" name="Nat. Genet.">
        <title>Genome sequence of the hot pepper provides insights into the evolution of pungency in Capsicum species.</title>
        <authorList>
            <person name="Kim S."/>
            <person name="Park M."/>
            <person name="Yeom S.I."/>
            <person name="Kim Y.M."/>
            <person name="Lee J.M."/>
            <person name="Lee H.A."/>
            <person name="Seo E."/>
            <person name="Choi J."/>
            <person name="Cheong K."/>
            <person name="Kim K.T."/>
            <person name="Jung K."/>
            <person name="Lee G.W."/>
            <person name="Oh S.K."/>
            <person name="Bae C."/>
            <person name="Kim S.B."/>
            <person name="Lee H.Y."/>
            <person name="Kim S.Y."/>
            <person name="Kim M.S."/>
            <person name="Kang B.C."/>
            <person name="Jo Y.D."/>
            <person name="Yang H.B."/>
            <person name="Jeong H.J."/>
            <person name="Kang W.H."/>
            <person name="Kwon J.K."/>
            <person name="Shin C."/>
            <person name="Lim J.Y."/>
            <person name="Park J.H."/>
            <person name="Huh J.H."/>
            <person name="Kim J.S."/>
            <person name="Kim B.D."/>
            <person name="Cohen O."/>
            <person name="Paran I."/>
            <person name="Suh M.C."/>
            <person name="Lee S.B."/>
            <person name="Kim Y.K."/>
            <person name="Shin Y."/>
            <person name="Noh S.J."/>
            <person name="Park J."/>
            <person name="Seo Y.S."/>
            <person name="Kwon S.Y."/>
            <person name="Kim H.A."/>
            <person name="Park J.M."/>
            <person name="Kim H.J."/>
            <person name="Choi S.B."/>
            <person name="Bosland P.W."/>
            <person name="Reeves G."/>
            <person name="Jo S.H."/>
            <person name="Lee B.W."/>
            <person name="Cho H.T."/>
            <person name="Choi H.S."/>
            <person name="Lee M.S."/>
            <person name="Yu Y."/>
            <person name="Do Choi Y."/>
            <person name="Park B.S."/>
            <person name="van Deynze A."/>
            <person name="Ashrafi H."/>
            <person name="Hill T."/>
            <person name="Kim W.T."/>
            <person name="Pai H.S."/>
            <person name="Ahn H.K."/>
            <person name="Yeam I."/>
            <person name="Giovannoni J.J."/>
            <person name="Rose J.K."/>
            <person name="Sorensen I."/>
            <person name="Lee S.J."/>
            <person name="Kim R.W."/>
            <person name="Choi I.Y."/>
            <person name="Choi B.S."/>
            <person name="Lim J.S."/>
            <person name="Lee Y.H."/>
            <person name="Choi D."/>
        </authorList>
    </citation>
    <scope>NUCLEOTIDE SEQUENCE [LARGE SCALE GENOMIC DNA]</scope>
    <source>
        <strain evidence="4">cv. CM334</strain>
    </source>
</reference>
<comment type="caution">
    <text evidence="3">The sequence shown here is derived from an EMBL/GenBank/DDBJ whole genome shotgun (WGS) entry which is preliminary data.</text>
</comment>
<dbReference type="EMBL" id="AYRZ02000004">
    <property type="protein sequence ID" value="PHT83535.1"/>
    <property type="molecule type" value="Genomic_DNA"/>
</dbReference>
<dbReference type="InterPro" id="IPR045051">
    <property type="entry name" value="SBT"/>
</dbReference>
<reference evidence="3 4" key="2">
    <citation type="journal article" date="2017" name="Genome Biol.">
        <title>New reference genome sequences of hot pepper reveal the massive evolution of plant disease-resistance genes by retroduplication.</title>
        <authorList>
            <person name="Kim S."/>
            <person name="Park J."/>
            <person name="Yeom S.I."/>
            <person name="Kim Y.M."/>
            <person name="Seo E."/>
            <person name="Kim K.T."/>
            <person name="Kim M.S."/>
            <person name="Lee J.M."/>
            <person name="Cheong K."/>
            <person name="Shin H.S."/>
            <person name="Kim S.B."/>
            <person name="Han K."/>
            <person name="Lee J."/>
            <person name="Park M."/>
            <person name="Lee H.A."/>
            <person name="Lee H.Y."/>
            <person name="Lee Y."/>
            <person name="Oh S."/>
            <person name="Lee J.H."/>
            <person name="Choi E."/>
            <person name="Choi E."/>
            <person name="Lee S.E."/>
            <person name="Jeon J."/>
            <person name="Kim H."/>
            <person name="Choi G."/>
            <person name="Song H."/>
            <person name="Lee J."/>
            <person name="Lee S.C."/>
            <person name="Kwon J.K."/>
            <person name="Lee H.Y."/>
            <person name="Koo N."/>
            <person name="Hong Y."/>
            <person name="Kim R.W."/>
            <person name="Kang W.H."/>
            <person name="Huh J.H."/>
            <person name="Kang B.C."/>
            <person name="Yang T.J."/>
            <person name="Lee Y.H."/>
            <person name="Bennetzen J.L."/>
            <person name="Choi D."/>
        </authorList>
    </citation>
    <scope>NUCLEOTIDE SEQUENCE [LARGE SCALE GENOMIC DNA]</scope>
    <source>
        <strain evidence="4">cv. CM334</strain>
    </source>
</reference>
<dbReference type="Gramene" id="PHT83535">
    <property type="protein sequence ID" value="PHT83535"/>
    <property type="gene ID" value="T459_11978"/>
</dbReference>
<dbReference type="SUPFAM" id="SSF52743">
    <property type="entry name" value="Subtilisin-like"/>
    <property type="match status" value="1"/>
</dbReference>
<dbReference type="Gene3D" id="3.50.30.30">
    <property type="match status" value="1"/>
</dbReference>
<evidence type="ECO:0000256" key="2">
    <source>
        <dbReference type="ARBA" id="ARBA00022729"/>
    </source>
</evidence>
<evidence type="ECO:0000313" key="4">
    <source>
        <dbReference type="Proteomes" id="UP000222542"/>
    </source>
</evidence>
<dbReference type="InterPro" id="IPR036852">
    <property type="entry name" value="Peptidase_S8/S53_dom_sf"/>
</dbReference>
<evidence type="ECO:0000256" key="1">
    <source>
        <dbReference type="ARBA" id="ARBA00011073"/>
    </source>
</evidence>
<gene>
    <name evidence="3" type="ORF">T459_11978</name>
</gene>
<sequence>MNDKGLVFGRARGGAPMAKIETYKNFWSSGCYNVNLLVAFDDAITDGVHLISLSYGSDAPQGYYFNDDIFMRSFHDVSMGYLWFPQLEMKEPTSSATNLAPLMITITTSSTDKDFTSDIILGNIV</sequence>
<protein>
    <recommendedName>
        <fullName evidence="5">Peptidase S8/S53 domain-containing protein</fullName>
    </recommendedName>
</protein>
<dbReference type="PANTHER" id="PTHR10795">
    <property type="entry name" value="PROPROTEIN CONVERTASE SUBTILISIN/KEXIN"/>
    <property type="match status" value="1"/>
</dbReference>
<dbReference type="AlphaFoldDB" id="A0A2G2ZNL5"/>
<accession>A0A2G2ZNL5</accession>
<dbReference type="GO" id="GO:0006508">
    <property type="term" value="P:proteolysis"/>
    <property type="evidence" value="ECO:0007669"/>
    <property type="project" value="InterPro"/>
</dbReference>
<dbReference type="STRING" id="4072.A0A2G2ZNL5"/>
<evidence type="ECO:0000313" key="3">
    <source>
        <dbReference type="EMBL" id="PHT83535.1"/>
    </source>
</evidence>
<name>A0A2G2ZNL5_CAPAN</name>
<dbReference type="Gene3D" id="3.40.50.200">
    <property type="entry name" value="Peptidase S8/S53 domain"/>
    <property type="match status" value="1"/>
</dbReference>
<organism evidence="3 4">
    <name type="scientific">Capsicum annuum</name>
    <name type="common">Capsicum pepper</name>
    <dbReference type="NCBI Taxonomy" id="4072"/>
    <lineage>
        <taxon>Eukaryota</taxon>
        <taxon>Viridiplantae</taxon>
        <taxon>Streptophyta</taxon>
        <taxon>Embryophyta</taxon>
        <taxon>Tracheophyta</taxon>
        <taxon>Spermatophyta</taxon>
        <taxon>Magnoliopsida</taxon>
        <taxon>eudicotyledons</taxon>
        <taxon>Gunneridae</taxon>
        <taxon>Pentapetalae</taxon>
        <taxon>asterids</taxon>
        <taxon>lamiids</taxon>
        <taxon>Solanales</taxon>
        <taxon>Solanaceae</taxon>
        <taxon>Solanoideae</taxon>
        <taxon>Capsiceae</taxon>
        <taxon>Capsicum</taxon>
    </lineage>
</organism>